<proteinExistence type="predicted"/>
<dbReference type="AlphaFoldDB" id="D3EPL4"/>
<dbReference type="EMBL" id="CP001842">
    <property type="protein sequence ID" value="ADB95414.1"/>
    <property type="molecule type" value="Genomic_DNA"/>
</dbReference>
<gene>
    <name evidence="1" type="ordered locus">UCYN_07180</name>
</gene>
<dbReference type="HOGENOM" id="CLU_3402686_0_0_3"/>
<dbReference type="STRING" id="1453429.UCYN_07180"/>
<dbReference type="KEGG" id="cyu:UCYN_07180"/>
<protein>
    <submittedName>
        <fullName evidence="1">Uncharacterized protein</fullName>
    </submittedName>
</protein>
<sequence>MEEEIIIASLDNENIHTNLNLAIKSHKFFL</sequence>
<organism evidence="2">
    <name type="scientific">Atelocyanobacterium thalassa (isolate ALOHA)</name>
    <dbReference type="NCBI Taxonomy" id="1453429"/>
    <lineage>
        <taxon>Bacteria</taxon>
        <taxon>Bacillati</taxon>
        <taxon>Cyanobacteriota</taxon>
        <taxon>Cyanophyceae</taxon>
        <taxon>Oscillatoriophycideae</taxon>
        <taxon>Chroococcales</taxon>
        <taxon>Aphanothecaceae</taxon>
        <taxon>Candidatus Atelocyanobacterium</taxon>
        <taxon>Candidatus Atelocyanobacterium thalassae</taxon>
    </lineage>
</organism>
<dbReference type="Proteomes" id="UP000001405">
    <property type="component" value="Chromosome"/>
</dbReference>
<keyword evidence="2" id="KW-1185">Reference proteome</keyword>
<reference evidence="1 2" key="1">
    <citation type="journal article" date="2010" name="Nature">
        <title>Metabolic streamlining in an open-ocean nitrogen-fixing cyanobacterium.</title>
        <authorList>
            <person name="Tripp H.J."/>
            <person name="Bench S.R."/>
            <person name="Turk K.A."/>
            <person name="Foster R.A."/>
            <person name="Desany B.A."/>
            <person name="Niazi F."/>
            <person name="Affourtit J.P."/>
            <person name="Zehr J.P."/>
        </authorList>
    </citation>
    <scope>NUCLEOTIDE SEQUENCE [LARGE SCALE GENOMIC DNA]</scope>
    <source>
        <strain evidence="2">ALOHA</strain>
    </source>
</reference>
<evidence type="ECO:0000313" key="2">
    <source>
        <dbReference type="Proteomes" id="UP000001405"/>
    </source>
</evidence>
<name>D3EPL4_ATETH</name>
<evidence type="ECO:0000313" key="1">
    <source>
        <dbReference type="EMBL" id="ADB95414.1"/>
    </source>
</evidence>
<accession>D3EPL4</accession>